<dbReference type="InterPro" id="IPR051833">
    <property type="entry name" value="TC-DDR_regulator"/>
</dbReference>
<dbReference type="InterPro" id="IPR009060">
    <property type="entry name" value="UBA-like_sf"/>
</dbReference>
<feature type="compositionally biased region" description="Polar residues" evidence="4">
    <location>
        <begin position="250"/>
        <end position="264"/>
    </location>
</feature>
<feature type="region of interest" description="Disordered" evidence="4">
    <location>
        <begin position="691"/>
        <end position="739"/>
    </location>
</feature>
<feature type="compositionally biased region" description="Basic and acidic residues" evidence="4">
    <location>
        <begin position="125"/>
        <end position="138"/>
    </location>
</feature>
<evidence type="ECO:0000256" key="3">
    <source>
        <dbReference type="ARBA" id="ARBA00022553"/>
    </source>
</evidence>
<evidence type="ECO:0000256" key="1">
    <source>
        <dbReference type="ARBA" id="ARBA00004496"/>
    </source>
</evidence>
<accession>A0AAD4NBG3</accession>
<evidence type="ECO:0000256" key="2">
    <source>
        <dbReference type="ARBA" id="ARBA00022490"/>
    </source>
</evidence>
<keyword evidence="6" id="KW-1185">Reference proteome</keyword>
<feature type="compositionally biased region" description="Polar residues" evidence="4">
    <location>
        <begin position="299"/>
        <end position="313"/>
    </location>
</feature>
<dbReference type="GO" id="GO:0005737">
    <property type="term" value="C:cytoplasm"/>
    <property type="evidence" value="ECO:0007669"/>
    <property type="project" value="UniProtKB-SubCell"/>
</dbReference>
<sequence length="739" mass="78268">MVKGEIANRPKPTKEQVRVAQITQDGQTVNDPVQLNKIRKVMELTRCSEIDADFALHDSGNDVEQAVLTLLENGSTWKENKGRKTKKQESSQRDEQNRRTDSRGPANRGKGGSYQGKGGNFPPRSVRDGQEFKPKDRQQPNQGPRGNGNVRGNKPVPNQKDNGQTDMQKFPPISSFNNDFANTEEDNTWKNGPLVFEKSASVAPSVNSAAPDSFTTAPSISTTKSEKLSFAAVAASKKPVQAVQPVVTSTASSLLHPENQPTTTHADDMSLKSEAKDAASPSNTGHFTSAASDGRASPVSLTTNPVPSTSFGPTAVSNLNVNKEFTDQLKNDIGLGSSPINNVVMSQASVSSVAVITPNATISQQSNMDTGNSVLNTQPTALLHDVEFVSGDHSSSITDFQFGFHSEAPNAQIDSLLSERGMNKSRDAPASLSYMNTCNVEYQSNDLRLSGVSANNSVGAKPNNAISQSQPTQQQPLSQTSSGPQQPSAQQQHNASLQQQQQQMYAAAAAPFPGYGFPYLYSPVAASNMRDVEQLNNYTALSAPFPYGINAMNQLDMQLSALSLPPSMQPSVPQQSQQQHRSSVADNKFPPTNGNSSNGLQGGNSYQTGLGGVGSQTGHQMRGQAASDNGTAGGAAGGVAPPPGFSGPPFLTQPSFQSLFQLPNYSHPGQMSLPYFLQANPNNGGGNNVGGMPPSGNFGQGLGNVPQSGRNAGGGLDNGSQYYNPAPQSNKWGTGNWRS</sequence>
<comment type="caution">
    <text evidence="5">The sequence shown here is derived from an EMBL/GenBank/DDBJ whole genome shotgun (WGS) entry which is preliminary data.</text>
</comment>
<feature type="compositionally biased region" description="Basic and acidic residues" evidence="4">
    <location>
        <begin position="265"/>
        <end position="277"/>
    </location>
</feature>
<evidence type="ECO:0000313" key="6">
    <source>
        <dbReference type="Proteomes" id="UP001201812"/>
    </source>
</evidence>
<dbReference type="PANTHER" id="PTHR16308">
    <property type="entry name" value="UBIQUITIN ASSOCIATED PROTEIN 2-LIKE/LINGERER"/>
    <property type="match status" value="1"/>
</dbReference>
<dbReference type="AlphaFoldDB" id="A0AAD4NBG3"/>
<name>A0AAD4NBG3_9BILA</name>
<keyword evidence="2" id="KW-0963">Cytoplasm</keyword>
<proteinExistence type="predicted"/>
<dbReference type="SUPFAM" id="SSF46934">
    <property type="entry name" value="UBA-like"/>
    <property type="match status" value="1"/>
</dbReference>
<protein>
    <submittedName>
        <fullName evidence="5">Ubiquitin-associated protein 2</fullName>
    </submittedName>
</protein>
<feature type="region of interest" description="Disordered" evidence="4">
    <location>
        <begin position="78"/>
        <end position="191"/>
    </location>
</feature>
<feature type="compositionally biased region" description="Polar residues" evidence="4">
    <location>
        <begin position="280"/>
        <end position="291"/>
    </location>
</feature>
<feature type="region of interest" description="Disordered" evidence="4">
    <location>
        <begin position="250"/>
        <end position="313"/>
    </location>
</feature>
<feature type="region of interest" description="Disordered" evidence="4">
    <location>
        <begin position="1"/>
        <end position="28"/>
    </location>
</feature>
<dbReference type="CDD" id="cd14277">
    <property type="entry name" value="UBA_UBP2_like"/>
    <property type="match status" value="1"/>
</dbReference>
<evidence type="ECO:0000256" key="4">
    <source>
        <dbReference type="SAM" id="MobiDB-lite"/>
    </source>
</evidence>
<feature type="compositionally biased region" description="Low complexity" evidence="4">
    <location>
        <begin position="593"/>
        <end position="605"/>
    </location>
</feature>
<dbReference type="GO" id="GO:0005634">
    <property type="term" value="C:nucleus"/>
    <property type="evidence" value="ECO:0007669"/>
    <property type="project" value="TreeGrafter"/>
</dbReference>
<feature type="compositionally biased region" description="Polar residues" evidence="4">
    <location>
        <begin position="718"/>
        <end position="739"/>
    </location>
</feature>
<feature type="compositionally biased region" description="Basic and acidic residues" evidence="4">
    <location>
        <begin position="78"/>
        <end position="102"/>
    </location>
</feature>
<reference evidence="5" key="1">
    <citation type="submission" date="2022-01" db="EMBL/GenBank/DDBJ databases">
        <title>Genome Sequence Resource for Two Populations of Ditylenchus destructor, the Migratory Endoparasitic Phytonematode.</title>
        <authorList>
            <person name="Zhang H."/>
            <person name="Lin R."/>
            <person name="Xie B."/>
        </authorList>
    </citation>
    <scope>NUCLEOTIDE SEQUENCE</scope>
    <source>
        <strain evidence="5">BazhouSP</strain>
    </source>
</reference>
<gene>
    <name evidence="5" type="ORF">DdX_01876</name>
</gene>
<dbReference type="PANTHER" id="PTHR16308:SF13">
    <property type="entry name" value="PROTEIN LINGERER"/>
    <property type="match status" value="1"/>
</dbReference>
<feature type="compositionally biased region" description="Gly residues" evidence="4">
    <location>
        <begin position="109"/>
        <end position="119"/>
    </location>
</feature>
<evidence type="ECO:0000313" key="5">
    <source>
        <dbReference type="EMBL" id="KAI1725228.1"/>
    </source>
</evidence>
<feature type="compositionally biased region" description="Low complexity" evidence="4">
    <location>
        <begin position="467"/>
        <end position="502"/>
    </location>
</feature>
<feature type="compositionally biased region" description="Basic and acidic residues" evidence="4">
    <location>
        <begin position="1"/>
        <end position="17"/>
    </location>
</feature>
<dbReference type="EMBL" id="JAKKPZ010000002">
    <property type="protein sequence ID" value="KAI1725228.1"/>
    <property type="molecule type" value="Genomic_DNA"/>
</dbReference>
<feature type="region of interest" description="Disordered" evidence="4">
    <location>
        <begin position="563"/>
        <end position="652"/>
    </location>
</feature>
<feature type="region of interest" description="Disordered" evidence="4">
    <location>
        <begin position="453"/>
        <end position="502"/>
    </location>
</feature>
<organism evidence="5 6">
    <name type="scientific">Ditylenchus destructor</name>
    <dbReference type="NCBI Taxonomy" id="166010"/>
    <lineage>
        <taxon>Eukaryota</taxon>
        <taxon>Metazoa</taxon>
        <taxon>Ecdysozoa</taxon>
        <taxon>Nematoda</taxon>
        <taxon>Chromadorea</taxon>
        <taxon>Rhabditida</taxon>
        <taxon>Tylenchina</taxon>
        <taxon>Tylenchomorpha</taxon>
        <taxon>Sphaerularioidea</taxon>
        <taxon>Anguinidae</taxon>
        <taxon>Anguininae</taxon>
        <taxon>Ditylenchus</taxon>
    </lineage>
</organism>
<dbReference type="Gene3D" id="1.10.8.10">
    <property type="entry name" value="DNA helicase RuvA subunit, C-terminal domain"/>
    <property type="match status" value="1"/>
</dbReference>
<dbReference type="Proteomes" id="UP001201812">
    <property type="component" value="Unassembled WGS sequence"/>
</dbReference>
<comment type="subcellular location">
    <subcellularLocation>
        <location evidence="1">Cytoplasm</location>
    </subcellularLocation>
</comment>
<feature type="compositionally biased region" description="Low complexity" evidence="4">
    <location>
        <begin position="563"/>
        <end position="582"/>
    </location>
</feature>
<keyword evidence="3" id="KW-0597">Phosphoprotein</keyword>